<dbReference type="Gene3D" id="3.40.50.620">
    <property type="entry name" value="HUPs"/>
    <property type="match status" value="1"/>
</dbReference>
<keyword evidence="3" id="KW-0547">Nucleotide-binding</keyword>
<comment type="subcellular location">
    <subcellularLocation>
        <location evidence="3">Cytoplasm</location>
    </subcellularLocation>
</comment>
<dbReference type="InterPro" id="IPR014729">
    <property type="entry name" value="Rossmann-like_a/b/a_fold"/>
</dbReference>
<dbReference type="SUPFAM" id="SSF52374">
    <property type="entry name" value="Nucleotidylyl transferase"/>
    <property type="match status" value="1"/>
</dbReference>
<sequence>MNTNQIRGVETMQACGLIVEYNPFHNGHAYHIQASKEASGADCMIAVMSGSFLQRGEPAIIDKFHRAKAALQAGVDIVVELPYLYAVQSSDLFARGSVHTLSELGVSSICFGSESGDISHFTTGYDVWNKNQSTYQTALQENMARGLAFPEASRLASGAIGLTTGGMDLAKPNNILGFSYVKTILDDQLPIDPLTVGRLDSDYHDKSITGTIASATSIRNELIKNEYISETANRSLPGETADQLQKYKQKATIWHRWEHYFHLVHYRVMTMTEAELAAIHGMDEGLEYRIKKTAHNAASFRDWLNSIKTKRYTWTRLQRTFTHILTNTKKTDVARIQHIPSVPYVRLLGMTESGRAYLNNWKKDMGVPLLSTLARQTDPMSAIEEKASHAYYSILPAEKKRAFHHQELEPPIMV</sequence>
<dbReference type="InterPro" id="IPR008513">
    <property type="entry name" value="tRNA(Met)_cyd_acetate_ligase"/>
</dbReference>
<keyword evidence="1 3" id="KW-0436">Ligase</keyword>
<accession>A0ABW3ZPG3</accession>
<gene>
    <name evidence="3" type="primary">tmcAL</name>
    <name evidence="4" type="ORF">ACFQ4A_00925</name>
</gene>
<keyword evidence="2 3" id="KW-0819">tRNA processing</keyword>
<evidence type="ECO:0000256" key="1">
    <source>
        <dbReference type="ARBA" id="ARBA00022598"/>
    </source>
</evidence>
<evidence type="ECO:0000256" key="3">
    <source>
        <dbReference type="HAMAP-Rule" id="MF_01539"/>
    </source>
</evidence>
<dbReference type="NCBIfam" id="NF010191">
    <property type="entry name" value="PRK13670.1"/>
    <property type="match status" value="1"/>
</dbReference>
<dbReference type="EMBL" id="JBHTNH010000002">
    <property type="protein sequence ID" value="MFD1360235.1"/>
    <property type="molecule type" value="Genomic_DNA"/>
</dbReference>
<dbReference type="EC" id="6.3.4.-" evidence="3"/>
<dbReference type="PANTHER" id="PTHR37825">
    <property type="entry name" value="TRNA(MET) CYTIDINE ACETATE LIGASE"/>
    <property type="match status" value="1"/>
</dbReference>
<feature type="binding site" evidence="3">
    <location>
        <position position="112"/>
    </location>
    <ligand>
        <name>ATP</name>
        <dbReference type="ChEBI" id="CHEBI:30616"/>
    </ligand>
</feature>
<comment type="function">
    <text evidence="3">Catalyzes the formation of N(4)-acetylcytidine (ac(4)C) at the wobble position of elongator tRNA(Met), using acetate and ATP as substrates. First activates an acetate ion to form acetyladenylate (Ac-AMP) and then transfers the acetyl group to tRNA to form ac(4)C34.</text>
</comment>
<comment type="catalytic activity">
    <reaction evidence="3">
        <text>cytidine(34) in elongator tRNA(Met) + acetate + ATP = N(4)-acetylcytidine(34) in elongator tRNA(Met) + AMP + diphosphate</text>
        <dbReference type="Rhea" id="RHEA:58144"/>
        <dbReference type="Rhea" id="RHEA-COMP:10693"/>
        <dbReference type="Rhea" id="RHEA-COMP:10694"/>
        <dbReference type="ChEBI" id="CHEBI:30089"/>
        <dbReference type="ChEBI" id="CHEBI:30616"/>
        <dbReference type="ChEBI" id="CHEBI:33019"/>
        <dbReference type="ChEBI" id="CHEBI:74900"/>
        <dbReference type="ChEBI" id="CHEBI:82748"/>
        <dbReference type="ChEBI" id="CHEBI:456215"/>
    </reaction>
</comment>
<evidence type="ECO:0000256" key="2">
    <source>
        <dbReference type="ARBA" id="ARBA00022694"/>
    </source>
</evidence>
<reference evidence="5" key="1">
    <citation type="journal article" date="2019" name="Int. J. Syst. Evol. Microbiol.">
        <title>The Global Catalogue of Microorganisms (GCM) 10K type strain sequencing project: providing services to taxonomists for standard genome sequencing and annotation.</title>
        <authorList>
            <consortium name="The Broad Institute Genomics Platform"/>
            <consortium name="The Broad Institute Genome Sequencing Center for Infectious Disease"/>
            <person name="Wu L."/>
            <person name="Ma J."/>
        </authorList>
    </citation>
    <scope>NUCLEOTIDE SEQUENCE [LARGE SCALE GENOMIC DNA]</scope>
    <source>
        <strain evidence="5">CCUG 54822</strain>
    </source>
</reference>
<dbReference type="Pfam" id="PF05636">
    <property type="entry name" value="HIGH_NTase1"/>
    <property type="match status" value="1"/>
</dbReference>
<keyword evidence="3" id="KW-0694">RNA-binding</keyword>
<comment type="similarity">
    <text evidence="3">Belongs to the TmcAL family.</text>
</comment>
<keyword evidence="3" id="KW-0963">Cytoplasm</keyword>
<comment type="caution">
    <text evidence="3">Lacks conserved residue(s) required for the propagation of feature annotation.</text>
</comment>
<feature type="binding site" evidence="3">
    <location>
        <position position="173"/>
    </location>
    <ligand>
        <name>ATP</name>
        <dbReference type="ChEBI" id="CHEBI:30616"/>
    </ligand>
</feature>
<keyword evidence="3" id="KW-0067">ATP-binding</keyword>
<organism evidence="4 5">
    <name type="scientific">Lentibacillus salinarum</name>
    <dbReference type="NCBI Taxonomy" id="446820"/>
    <lineage>
        <taxon>Bacteria</taxon>
        <taxon>Bacillati</taxon>
        <taxon>Bacillota</taxon>
        <taxon>Bacilli</taxon>
        <taxon>Bacillales</taxon>
        <taxon>Bacillaceae</taxon>
        <taxon>Lentibacillus</taxon>
    </lineage>
</organism>
<evidence type="ECO:0000313" key="5">
    <source>
        <dbReference type="Proteomes" id="UP001597178"/>
    </source>
</evidence>
<dbReference type="Proteomes" id="UP001597178">
    <property type="component" value="Unassembled WGS sequence"/>
</dbReference>
<feature type="binding site" evidence="3">
    <location>
        <begin position="18"/>
        <end position="31"/>
    </location>
    <ligand>
        <name>ATP</name>
        <dbReference type="ChEBI" id="CHEBI:30616"/>
    </ligand>
</feature>
<dbReference type="HAMAP" id="MF_01539">
    <property type="entry name" value="TmcAL"/>
    <property type="match status" value="1"/>
</dbReference>
<dbReference type="PANTHER" id="PTHR37825:SF1">
    <property type="entry name" value="TRNA(MET) CYTIDINE ACETATE LIGASE"/>
    <property type="match status" value="1"/>
</dbReference>
<evidence type="ECO:0000313" key="4">
    <source>
        <dbReference type="EMBL" id="MFD1360235.1"/>
    </source>
</evidence>
<proteinExistence type="inferred from homology"/>
<keyword evidence="5" id="KW-1185">Reference proteome</keyword>
<name>A0ABW3ZPG3_9BACI</name>
<feature type="binding site" evidence="3">
    <location>
        <position position="198"/>
    </location>
    <ligand>
        <name>ATP</name>
        <dbReference type="ChEBI" id="CHEBI:30616"/>
    </ligand>
</feature>
<comment type="caution">
    <text evidence="4">The sequence shown here is derived from an EMBL/GenBank/DDBJ whole genome shotgun (WGS) entry which is preliminary data.</text>
</comment>
<keyword evidence="3" id="KW-0820">tRNA-binding</keyword>
<protein>
    <recommendedName>
        <fullName evidence="3">tRNA(Met) cytidine acetate ligase</fullName>
        <ecNumber evidence="3">6.3.4.-</ecNumber>
    </recommendedName>
</protein>